<evidence type="ECO:0000313" key="1">
    <source>
        <dbReference type="EMBL" id="THU90465.1"/>
    </source>
</evidence>
<dbReference type="EMBL" id="ML179334">
    <property type="protein sequence ID" value="THU90465.1"/>
    <property type="molecule type" value="Genomic_DNA"/>
</dbReference>
<organism evidence="1 2">
    <name type="scientific">Dendrothele bispora (strain CBS 962.96)</name>
    <dbReference type="NCBI Taxonomy" id="1314807"/>
    <lineage>
        <taxon>Eukaryota</taxon>
        <taxon>Fungi</taxon>
        <taxon>Dikarya</taxon>
        <taxon>Basidiomycota</taxon>
        <taxon>Agaricomycotina</taxon>
        <taxon>Agaricomycetes</taxon>
        <taxon>Agaricomycetidae</taxon>
        <taxon>Agaricales</taxon>
        <taxon>Agaricales incertae sedis</taxon>
        <taxon>Dendrothele</taxon>
    </lineage>
</organism>
<evidence type="ECO:0000313" key="2">
    <source>
        <dbReference type="Proteomes" id="UP000297245"/>
    </source>
</evidence>
<keyword evidence="2" id="KW-1185">Reference proteome</keyword>
<gene>
    <name evidence="1" type="ORF">K435DRAFT_864265</name>
</gene>
<accession>A0A4V4HEB2</accession>
<proteinExistence type="predicted"/>
<name>A0A4V4HEB2_DENBC</name>
<sequence>MSPPVRGESVLEIAVAIVSHLSSLRELSRARLINRTFHGAVCADLSSRIRTVVTGEYVSLDDYDGFLAVLARTDSLITGKWAELLAGASNSWQAIRKEQESYECWPLVLVCPKGVEDGQVGGAVRSAARFCHKDMGGDIILLESETWSSMSVVVASKGSRNRRAINKSYVFDLHPALTAVGETIETGRGREGTISTCALKCTGKWMTANVDVDLSSTARTGVTVKRSKGAALYVRHALEYVDPYGLSTRALRHVWSLKGWCLNKKCLWFSRDIRSTRSSFAPDSSSDVAEVKRKYAGMGFPVAVFYGTEVGKVECVPVPVILPLKAHYSEWDLRYDIWLQCPVFADHVLYWGDLYFQRIRASDRTDGGGFLLCGNDQRIDNANENLTLYRVLKGLGIHFSPIWRGNLMVLSISAKGRVQSLCSGDLHVVNTIVCQHIRQCDLGKMRNLKGITAIIAKPTEIITLE</sequence>
<reference evidence="1 2" key="1">
    <citation type="journal article" date="2019" name="Nat. Ecol. Evol.">
        <title>Megaphylogeny resolves global patterns of mushroom evolution.</title>
        <authorList>
            <person name="Varga T."/>
            <person name="Krizsan K."/>
            <person name="Foldi C."/>
            <person name="Dima B."/>
            <person name="Sanchez-Garcia M."/>
            <person name="Sanchez-Ramirez S."/>
            <person name="Szollosi G.J."/>
            <person name="Szarkandi J.G."/>
            <person name="Papp V."/>
            <person name="Albert L."/>
            <person name="Andreopoulos W."/>
            <person name="Angelini C."/>
            <person name="Antonin V."/>
            <person name="Barry K.W."/>
            <person name="Bougher N.L."/>
            <person name="Buchanan P."/>
            <person name="Buyck B."/>
            <person name="Bense V."/>
            <person name="Catcheside P."/>
            <person name="Chovatia M."/>
            <person name="Cooper J."/>
            <person name="Damon W."/>
            <person name="Desjardin D."/>
            <person name="Finy P."/>
            <person name="Geml J."/>
            <person name="Haridas S."/>
            <person name="Hughes K."/>
            <person name="Justo A."/>
            <person name="Karasinski D."/>
            <person name="Kautmanova I."/>
            <person name="Kiss B."/>
            <person name="Kocsube S."/>
            <person name="Kotiranta H."/>
            <person name="LaButti K.M."/>
            <person name="Lechner B.E."/>
            <person name="Liimatainen K."/>
            <person name="Lipzen A."/>
            <person name="Lukacs Z."/>
            <person name="Mihaltcheva S."/>
            <person name="Morgado L.N."/>
            <person name="Niskanen T."/>
            <person name="Noordeloos M.E."/>
            <person name="Ohm R.A."/>
            <person name="Ortiz-Santana B."/>
            <person name="Ovrebo C."/>
            <person name="Racz N."/>
            <person name="Riley R."/>
            <person name="Savchenko A."/>
            <person name="Shiryaev A."/>
            <person name="Soop K."/>
            <person name="Spirin V."/>
            <person name="Szebenyi C."/>
            <person name="Tomsovsky M."/>
            <person name="Tulloss R.E."/>
            <person name="Uehling J."/>
            <person name="Grigoriev I.V."/>
            <person name="Vagvolgyi C."/>
            <person name="Papp T."/>
            <person name="Martin F.M."/>
            <person name="Miettinen O."/>
            <person name="Hibbett D.S."/>
            <person name="Nagy L.G."/>
        </authorList>
    </citation>
    <scope>NUCLEOTIDE SEQUENCE [LARGE SCALE GENOMIC DNA]</scope>
    <source>
        <strain evidence="1 2">CBS 962.96</strain>
    </source>
</reference>
<dbReference type="AlphaFoldDB" id="A0A4V4HEB2"/>
<protein>
    <submittedName>
        <fullName evidence="1">Uncharacterized protein</fullName>
    </submittedName>
</protein>
<dbReference type="Proteomes" id="UP000297245">
    <property type="component" value="Unassembled WGS sequence"/>
</dbReference>